<reference evidence="1" key="1">
    <citation type="submission" date="2014-09" db="EMBL/GenBank/DDBJ databases">
        <authorList>
            <person name="Magalhaes I.L.F."/>
            <person name="Oliveira U."/>
            <person name="Santos F.R."/>
            <person name="Vidigal T.H.D.A."/>
            <person name="Brescovit A.D."/>
            <person name="Santos A.J."/>
        </authorList>
    </citation>
    <scope>NUCLEOTIDE SEQUENCE</scope>
    <source>
        <tissue evidence="1">Shoot tissue taken approximately 20 cm above the soil surface</tissue>
    </source>
</reference>
<evidence type="ECO:0000313" key="1">
    <source>
        <dbReference type="EMBL" id="JAD29381.1"/>
    </source>
</evidence>
<organism evidence="1">
    <name type="scientific">Arundo donax</name>
    <name type="common">Giant reed</name>
    <name type="synonym">Donax arundinaceus</name>
    <dbReference type="NCBI Taxonomy" id="35708"/>
    <lineage>
        <taxon>Eukaryota</taxon>
        <taxon>Viridiplantae</taxon>
        <taxon>Streptophyta</taxon>
        <taxon>Embryophyta</taxon>
        <taxon>Tracheophyta</taxon>
        <taxon>Spermatophyta</taxon>
        <taxon>Magnoliopsida</taxon>
        <taxon>Liliopsida</taxon>
        <taxon>Poales</taxon>
        <taxon>Poaceae</taxon>
        <taxon>PACMAD clade</taxon>
        <taxon>Arundinoideae</taxon>
        <taxon>Arundineae</taxon>
        <taxon>Arundo</taxon>
    </lineage>
</organism>
<dbReference type="EMBL" id="GBRH01268514">
    <property type="protein sequence ID" value="JAD29381.1"/>
    <property type="molecule type" value="Transcribed_RNA"/>
</dbReference>
<protein>
    <submittedName>
        <fullName evidence="1">Uncharacterized protein</fullName>
    </submittedName>
</protein>
<proteinExistence type="predicted"/>
<name>A0A0A8YSE0_ARUDO</name>
<dbReference type="AlphaFoldDB" id="A0A0A8YSE0"/>
<reference evidence="1" key="2">
    <citation type="journal article" date="2015" name="Data Brief">
        <title>Shoot transcriptome of the giant reed, Arundo donax.</title>
        <authorList>
            <person name="Barrero R.A."/>
            <person name="Guerrero F.D."/>
            <person name="Moolhuijzen P."/>
            <person name="Goolsby J.A."/>
            <person name="Tidwell J."/>
            <person name="Bellgard S.E."/>
            <person name="Bellgard M.I."/>
        </authorList>
    </citation>
    <scope>NUCLEOTIDE SEQUENCE</scope>
    <source>
        <tissue evidence="1">Shoot tissue taken approximately 20 cm above the soil surface</tissue>
    </source>
</reference>
<sequence>MARRRRRRLCGTRVGLTAERCGHARLHATLVSHKMPTG</sequence>
<accession>A0A0A8YSE0</accession>